<sequence>MLFYYKMKKSGVRPFDNLNITVTTKQYNIQTYAHTSTMYSKYNTCLHRPQIKVECFLECLVFSAYSMQMKQSNQRCR</sequence>
<accession>A0A0E9X3Y7</accession>
<proteinExistence type="predicted"/>
<reference evidence="1" key="1">
    <citation type="submission" date="2014-11" db="EMBL/GenBank/DDBJ databases">
        <authorList>
            <person name="Amaro Gonzalez C."/>
        </authorList>
    </citation>
    <scope>NUCLEOTIDE SEQUENCE</scope>
</reference>
<name>A0A0E9X3Y7_ANGAN</name>
<organism evidence="1">
    <name type="scientific">Anguilla anguilla</name>
    <name type="common">European freshwater eel</name>
    <name type="synonym">Muraena anguilla</name>
    <dbReference type="NCBI Taxonomy" id="7936"/>
    <lineage>
        <taxon>Eukaryota</taxon>
        <taxon>Metazoa</taxon>
        <taxon>Chordata</taxon>
        <taxon>Craniata</taxon>
        <taxon>Vertebrata</taxon>
        <taxon>Euteleostomi</taxon>
        <taxon>Actinopterygii</taxon>
        <taxon>Neopterygii</taxon>
        <taxon>Teleostei</taxon>
        <taxon>Anguilliformes</taxon>
        <taxon>Anguillidae</taxon>
        <taxon>Anguilla</taxon>
    </lineage>
</organism>
<dbReference type="AlphaFoldDB" id="A0A0E9X3Y7"/>
<evidence type="ECO:0000313" key="1">
    <source>
        <dbReference type="EMBL" id="JAH96393.1"/>
    </source>
</evidence>
<protein>
    <submittedName>
        <fullName evidence="1">Uncharacterized protein</fullName>
    </submittedName>
</protein>
<dbReference type="EMBL" id="GBXM01012184">
    <property type="protein sequence ID" value="JAH96393.1"/>
    <property type="molecule type" value="Transcribed_RNA"/>
</dbReference>
<reference evidence="1" key="2">
    <citation type="journal article" date="2015" name="Fish Shellfish Immunol.">
        <title>Early steps in the European eel (Anguilla anguilla)-Vibrio vulnificus interaction in the gills: Role of the RtxA13 toxin.</title>
        <authorList>
            <person name="Callol A."/>
            <person name="Pajuelo D."/>
            <person name="Ebbesson L."/>
            <person name="Teles M."/>
            <person name="MacKenzie S."/>
            <person name="Amaro C."/>
        </authorList>
    </citation>
    <scope>NUCLEOTIDE SEQUENCE</scope>
</reference>